<keyword evidence="1" id="KW-1133">Transmembrane helix</keyword>
<dbReference type="HOGENOM" id="CLU_1929966_0_0_1"/>
<keyword evidence="1" id="KW-0812">Transmembrane</keyword>
<dbReference type="EnsemblMetazoa" id="MESCA004071-RA">
    <property type="protein sequence ID" value="MESCA004071-PA"/>
    <property type="gene ID" value="MESCA004071"/>
</dbReference>
<name>T1GKP4_MEGSC</name>
<dbReference type="Proteomes" id="UP000015102">
    <property type="component" value="Unassembled WGS sequence"/>
</dbReference>
<proteinExistence type="predicted"/>
<feature type="transmembrane region" description="Helical" evidence="1">
    <location>
        <begin position="81"/>
        <end position="106"/>
    </location>
</feature>
<reference evidence="2" key="2">
    <citation type="submission" date="2015-06" db="UniProtKB">
        <authorList>
            <consortium name="EnsemblMetazoa"/>
        </authorList>
    </citation>
    <scope>IDENTIFICATION</scope>
</reference>
<keyword evidence="1" id="KW-0472">Membrane</keyword>
<evidence type="ECO:0000256" key="1">
    <source>
        <dbReference type="SAM" id="Phobius"/>
    </source>
</evidence>
<dbReference type="EMBL" id="CAQQ02125997">
    <property type="status" value="NOT_ANNOTATED_CDS"/>
    <property type="molecule type" value="Genomic_DNA"/>
</dbReference>
<sequence>MSVWKAKITNQVRLLPEERCVTDRMSGEVICKKIYKYKFDNKVTPRCENLKKRSVFYALRKNLKCVKPFNKKEHLKNKRSGFRIIFVLIGNFKGCVLVILTISYYYWVFSVGELTMCCIPRTGEIKLLYKT</sequence>
<protein>
    <submittedName>
        <fullName evidence="2">Uncharacterized protein</fullName>
    </submittedName>
</protein>
<organism evidence="2 3">
    <name type="scientific">Megaselia scalaris</name>
    <name type="common">Humpbacked fly</name>
    <name type="synonym">Phora scalaris</name>
    <dbReference type="NCBI Taxonomy" id="36166"/>
    <lineage>
        <taxon>Eukaryota</taxon>
        <taxon>Metazoa</taxon>
        <taxon>Ecdysozoa</taxon>
        <taxon>Arthropoda</taxon>
        <taxon>Hexapoda</taxon>
        <taxon>Insecta</taxon>
        <taxon>Pterygota</taxon>
        <taxon>Neoptera</taxon>
        <taxon>Endopterygota</taxon>
        <taxon>Diptera</taxon>
        <taxon>Brachycera</taxon>
        <taxon>Muscomorpha</taxon>
        <taxon>Platypezoidea</taxon>
        <taxon>Phoridae</taxon>
        <taxon>Megaseliini</taxon>
        <taxon>Megaselia</taxon>
    </lineage>
</organism>
<evidence type="ECO:0000313" key="2">
    <source>
        <dbReference type="EnsemblMetazoa" id="MESCA004071-PA"/>
    </source>
</evidence>
<accession>T1GKP4</accession>
<evidence type="ECO:0000313" key="3">
    <source>
        <dbReference type="Proteomes" id="UP000015102"/>
    </source>
</evidence>
<keyword evidence="3" id="KW-1185">Reference proteome</keyword>
<reference evidence="3" key="1">
    <citation type="submission" date="2013-02" db="EMBL/GenBank/DDBJ databases">
        <authorList>
            <person name="Hughes D."/>
        </authorList>
    </citation>
    <scope>NUCLEOTIDE SEQUENCE</scope>
    <source>
        <strain>Durham</strain>
        <strain evidence="3">NC isolate 2 -- Noor lab</strain>
    </source>
</reference>
<dbReference type="AlphaFoldDB" id="T1GKP4"/>